<dbReference type="InterPro" id="IPR002048">
    <property type="entry name" value="EF_hand_dom"/>
</dbReference>
<dbReference type="PANTHER" id="PTHR45081:SF1">
    <property type="entry name" value="EF HAND FAMILY PROTEIN, PUTATIVE, EXPRESSED-RELATED"/>
    <property type="match status" value="1"/>
</dbReference>
<feature type="region of interest" description="Disordered" evidence="2">
    <location>
        <begin position="113"/>
        <end position="198"/>
    </location>
</feature>
<dbReference type="Pfam" id="PF13414">
    <property type="entry name" value="TPR_11"/>
    <property type="match status" value="2"/>
</dbReference>
<feature type="region of interest" description="Disordered" evidence="2">
    <location>
        <begin position="236"/>
        <end position="306"/>
    </location>
</feature>
<evidence type="ECO:0000256" key="2">
    <source>
        <dbReference type="SAM" id="MobiDB-lite"/>
    </source>
</evidence>
<gene>
    <name evidence="4" type="ORF">WJX84_002688</name>
</gene>
<feature type="repeat" description="TPR" evidence="1">
    <location>
        <begin position="471"/>
        <end position="504"/>
    </location>
</feature>
<proteinExistence type="predicted"/>
<dbReference type="AlphaFoldDB" id="A0AAW1SS52"/>
<dbReference type="GO" id="GO:0005509">
    <property type="term" value="F:calcium ion binding"/>
    <property type="evidence" value="ECO:0007669"/>
    <property type="project" value="InterPro"/>
</dbReference>
<dbReference type="PANTHER" id="PTHR45081">
    <property type="entry name" value="EF HAND FAMILY PROTEIN, PUTATIVE, EXPRESSED-RELATED"/>
    <property type="match status" value="1"/>
</dbReference>
<feature type="domain" description="EF-hand" evidence="3">
    <location>
        <begin position="8"/>
        <end position="43"/>
    </location>
</feature>
<dbReference type="Pfam" id="PF13181">
    <property type="entry name" value="TPR_8"/>
    <property type="match status" value="1"/>
</dbReference>
<feature type="compositionally biased region" description="Pro residues" evidence="2">
    <location>
        <begin position="236"/>
        <end position="247"/>
    </location>
</feature>
<dbReference type="EMBL" id="JALJOV010001150">
    <property type="protein sequence ID" value="KAK9853354.1"/>
    <property type="molecule type" value="Genomic_DNA"/>
</dbReference>
<feature type="repeat" description="TPR" evidence="1">
    <location>
        <begin position="329"/>
        <end position="362"/>
    </location>
</feature>
<dbReference type="SUPFAM" id="SSF48452">
    <property type="entry name" value="TPR-like"/>
    <property type="match status" value="1"/>
</dbReference>
<sequence>MVSEGEVTSKQKVDCVFQHFDADLDGALNQAELDQFIRSVNPGVPFNDDQVSAITTEVYSEYSEFLVNGGLSLAGLHQTYADGIGDIHRDFETLGLQKSMVLRDITPKKRGILEESRQQAVVSPPHRTRFVPAPAGKASSLPQQGALPSDAQPGSTPQSSADEPARLQQATGSNENKEQPVPLHQASPFQSPARTASVGRIGSEEMRQAEALVQATRGPAPAGVAGMIARFEAPAPPGAAEPCPEPSVAPSLAPQSAGIASQLAPPTAAQSHASYASEMGANGAAGRSQYGVQPPMDQPSQPNEMQRHMRRNLSNAASLPSPADTNAVFEKFMEAGFRAASRHDYDKAIRCFEQALSIRPDDPRVFFRLGNALFAQQRYAESRRCFGQSLELARLPEDGTLLPKVHVNLGIAMEAEGLLLGACEHYREAAAQNADHFRALKLLGSALYALGDFEGARHELQQALQLQPDYADALCDLGCTFCALGQTGNARKAFSDALLVAPDHLEALFNKGNLHRQCSDFEDAVMCYEHVLRLDNNHWRSLLNKAVAEIGLGRQDAAQRSLKAAYRLSGQGHALIDEVKLLKRMARRGEDRESLSRLMSQICDQAAFSNNTGSEETGTSNGALHREDSQELARLGLNAGGVQRQVDTVLCRSLQLFAPLPAAAYVMASQMASAAMNNPQDHLMAGPEIEALMCPCQSGARQPTPSSQHVILDPVYPRAVQHTWAVCSRRSLLAKLFTQCG</sequence>
<dbReference type="PROSITE" id="PS50005">
    <property type="entry name" value="TPR"/>
    <property type="match status" value="4"/>
</dbReference>
<evidence type="ECO:0000313" key="4">
    <source>
        <dbReference type="EMBL" id="KAK9853354.1"/>
    </source>
</evidence>
<organism evidence="4 5">
    <name type="scientific">Apatococcus fuscideae</name>
    <dbReference type="NCBI Taxonomy" id="2026836"/>
    <lineage>
        <taxon>Eukaryota</taxon>
        <taxon>Viridiplantae</taxon>
        <taxon>Chlorophyta</taxon>
        <taxon>core chlorophytes</taxon>
        <taxon>Trebouxiophyceae</taxon>
        <taxon>Chlorellales</taxon>
        <taxon>Chlorellaceae</taxon>
        <taxon>Apatococcus</taxon>
    </lineage>
</organism>
<name>A0AAW1SS52_9CHLO</name>
<dbReference type="SMART" id="SM00028">
    <property type="entry name" value="TPR"/>
    <property type="match status" value="7"/>
</dbReference>
<dbReference type="InterPro" id="IPR011990">
    <property type="entry name" value="TPR-like_helical_dom_sf"/>
</dbReference>
<evidence type="ECO:0000313" key="5">
    <source>
        <dbReference type="Proteomes" id="UP001485043"/>
    </source>
</evidence>
<protein>
    <recommendedName>
        <fullName evidence="3">EF-hand domain-containing protein</fullName>
    </recommendedName>
</protein>
<dbReference type="InterPro" id="IPR019734">
    <property type="entry name" value="TPR_rpt"/>
</dbReference>
<dbReference type="PROSITE" id="PS50222">
    <property type="entry name" value="EF_HAND_2"/>
    <property type="match status" value="1"/>
</dbReference>
<feature type="compositionally biased region" description="Polar residues" evidence="2">
    <location>
        <begin position="152"/>
        <end position="161"/>
    </location>
</feature>
<dbReference type="Gene3D" id="1.10.238.10">
    <property type="entry name" value="EF-hand"/>
    <property type="match status" value="1"/>
</dbReference>
<dbReference type="Proteomes" id="UP001485043">
    <property type="component" value="Unassembled WGS sequence"/>
</dbReference>
<feature type="repeat" description="TPR" evidence="1">
    <location>
        <begin position="437"/>
        <end position="470"/>
    </location>
</feature>
<evidence type="ECO:0000256" key="1">
    <source>
        <dbReference type="PROSITE-ProRule" id="PRU00339"/>
    </source>
</evidence>
<evidence type="ECO:0000259" key="3">
    <source>
        <dbReference type="PROSITE" id="PS50222"/>
    </source>
</evidence>
<dbReference type="Gene3D" id="1.25.40.10">
    <property type="entry name" value="Tetratricopeptide repeat domain"/>
    <property type="match status" value="2"/>
</dbReference>
<comment type="caution">
    <text evidence="4">The sequence shown here is derived from an EMBL/GenBank/DDBJ whole genome shotgun (WGS) entry which is preliminary data.</text>
</comment>
<keyword evidence="1" id="KW-0802">TPR repeat</keyword>
<keyword evidence="5" id="KW-1185">Reference proteome</keyword>
<accession>A0AAW1SS52</accession>
<reference evidence="4 5" key="1">
    <citation type="journal article" date="2024" name="Nat. Commun.">
        <title>Phylogenomics reveals the evolutionary origins of lichenization in chlorophyte algae.</title>
        <authorList>
            <person name="Puginier C."/>
            <person name="Libourel C."/>
            <person name="Otte J."/>
            <person name="Skaloud P."/>
            <person name="Haon M."/>
            <person name="Grisel S."/>
            <person name="Petersen M."/>
            <person name="Berrin J.G."/>
            <person name="Delaux P.M."/>
            <person name="Dal Grande F."/>
            <person name="Keller J."/>
        </authorList>
    </citation>
    <scope>NUCLEOTIDE SEQUENCE [LARGE SCALE GENOMIC DNA]</scope>
    <source>
        <strain evidence="4 5">SAG 2523</strain>
    </source>
</reference>
<feature type="repeat" description="TPR" evidence="1">
    <location>
        <begin position="505"/>
        <end position="538"/>
    </location>
</feature>